<dbReference type="SMART" id="SM00836">
    <property type="entry name" value="DALR_1"/>
    <property type="match status" value="1"/>
</dbReference>
<evidence type="ECO:0000256" key="1">
    <source>
        <dbReference type="ARBA" id="ARBA00022598"/>
    </source>
</evidence>
<organism evidence="5 6">
    <name type="scientific">Aphanothece hegewaldii CCALA 016</name>
    <dbReference type="NCBI Taxonomy" id="2107694"/>
    <lineage>
        <taxon>Bacteria</taxon>
        <taxon>Bacillati</taxon>
        <taxon>Cyanobacteriota</taxon>
        <taxon>Cyanophyceae</taxon>
        <taxon>Oscillatoriophycideae</taxon>
        <taxon>Chroococcales</taxon>
        <taxon>Aphanothecaceae</taxon>
        <taxon>Aphanothece</taxon>
    </lineage>
</organism>
<dbReference type="Pfam" id="PF05746">
    <property type="entry name" value="DALR_1"/>
    <property type="match status" value="1"/>
</dbReference>
<accession>A0A2T1M014</accession>
<dbReference type="OrthoDB" id="9805987at2"/>
<dbReference type="Proteomes" id="UP000239001">
    <property type="component" value="Unassembled WGS sequence"/>
</dbReference>
<keyword evidence="2" id="KW-0547">Nucleotide-binding</keyword>
<keyword evidence="6" id="KW-1185">Reference proteome</keyword>
<evidence type="ECO:0000256" key="2">
    <source>
        <dbReference type="ARBA" id="ARBA00022741"/>
    </source>
</evidence>
<dbReference type="AlphaFoldDB" id="A0A2T1M014"/>
<evidence type="ECO:0000256" key="3">
    <source>
        <dbReference type="ARBA" id="ARBA00022840"/>
    </source>
</evidence>
<evidence type="ECO:0000259" key="4">
    <source>
        <dbReference type="SMART" id="SM00836"/>
    </source>
</evidence>
<dbReference type="InterPro" id="IPR009080">
    <property type="entry name" value="tRNAsynth_Ia_anticodon-bd"/>
</dbReference>
<reference evidence="5 6" key="2">
    <citation type="submission" date="2018-03" db="EMBL/GenBank/DDBJ databases">
        <authorList>
            <person name="Keele B.F."/>
        </authorList>
    </citation>
    <scope>NUCLEOTIDE SEQUENCE [LARGE SCALE GENOMIC DNA]</scope>
    <source>
        <strain evidence="5 6">CCALA 016</strain>
    </source>
</reference>
<name>A0A2T1M014_9CHRO</name>
<dbReference type="Gene3D" id="1.10.730.10">
    <property type="entry name" value="Isoleucyl-tRNA Synthetase, Domain 1"/>
    <property type="match status" value="1"/>
</dbReference>
<dbReference type="EMBL" id="PXOH01000006">
    <property type="protein sequence ID" value="PSF37977.1"/>
    <property type="molecule type" value="Genomic_DNA"/>
</dbReference>
<evidence type="ECO:0000313" key="5">
    <source>
        <dbReference type="EMBL" id="PSF37977.1"/>
    </source>
</evidence>
<dbReference type="SUPFAM" id="SSF47323">
    <property type="entry name" value="Anticodon-binding domain of a subclass of class I aminoacyl-tRNA synthetases"/>
    <property type="match status" value="1"/>
</dbReference>
<protein>
    <recommendedName>
        <fullName evidence="4">DALR anticodon binding domain-containing protein</fullName>
    </recommendedName>
</protein>
<dbReference type="GO" id="GO:0004814">
    <property type="term" value="F:arginine-tRNA ligase activity"/>
    <property type="evidence" value="ECO:0007669"/>
    <property type="project" value="InterPro"/>
</dbReference>
<sequence>MNSQFNLPLTDLSIERSLEQYLLINLSSFNINSLSFYLIHSELGIIYQCSIALKLAKGNLKLAQEINHKIIYNCLVLEAKYQLEIEVFCNNYGLLEFLIKYSEINQWLQKLPELFLANYPLSLFNQHPTDINDEIFLIQYAHARCCSLLRLGHLDHLIQLKTLDFHQLTWFWLSPNLVIFNHIIWQQAEEQELIAQIIKVIDGKDRVNSIKIASDLSNTFLKFEQSCRIWGEVKRQDLTLAQARLGMIAIVQLLLRFGLTEKLGVIPLMEL</sequence>
<reference evidence="5 6" key="1">
    <citation type="submission" date="2018-03" db="EMBL/GenBank/DDBJ databases">
        <title>The ancient ancestry and fast evolution of plastids.</title>
        <authorList>
            <person name="Moore K.R."/>
            <person name="Magnabosco C."/>
            <person name="Momper L."/>
            <person name="Gold D.A."/>
            <person name="Bosak T."/>
            <person name="Fournier G.P."/>
        </authorList>
    </citation>
    <scope>NUCLEOTIDE SEQUENCE [LARGE SCALE GENOMIC DNA]</scope>
    <source>
        <strain evidence="5 6">CCALA 016</strain>
    </source>
</reference>
<keyword evidence="1" id="KW-0436">Ligase</keyword>
<proteinExistence type="predicted"/>
<evidence type="ECO:0000313" key="6">
    <source>
        <dbReference type="Proteomes" id="UP000239001"/>
    </source>
</evidence>
<gene>
    <name evidence="5" type="ORF">C7H19_08375</name>
</gene>
<comment type="caution">
    <text evidence="5">The sequence shown here is derived from an EMBL/GenBank/DDBJ whole genome shotgun (WGS) entry which is preliminary data.</text>
</comment>
<keyword evidence="3" id="KW-0067">ATP-binding</keyword>
<dbReference type="GO" id="GO:0006420">
    <property type="term" value="P:arginyl-tRNA aminoacylation"/>
    <property type="evidence" value="ECO:0007669"/>
    <property type="project" value="InterPro"/>
</dbReference>
<dbReference type="RefSeq" id="WP_106456416.1">
    <property type="nucleotide sequence ID" value="NZ_PXOH01000006.1"/>
</dbReference>
<dbReference type="InterPro" id="IPR008909">
    <property type="entry name" value="DALR_anticod-bd"/>
</dbReference>
<dbReference type="GO" id="GO:0005524">
    <property type="term" value="F:ATP binding"/>
    <property type="evidence" value="ECO:0007669"/>
    <property type="project" value="UniProtKB-KW"/>
</dbReference>
<feature type="domain" description="DALR anticodon binding" evidence="4">
    <location>
        <begin position="138"/>
        <end position="263"/>
    </location>
</feature>